<evidence type="ECO:0000259" key="7">
    <source>
        <dbReference type="PROSITE" id="PS51471"/>
    </source>
</evidence>
<comment type="caution">
    <text evidence="8">The sequence shown here is derived from an EMBL/GenBank/DDBJ whole genome shotgun (WGS) entry which is preliminary data.</text>
</comment>
<dbReference type="InterPro" id="IPR005123">
    <property type="entry name" value="Oxoglu/Fe-dep_dioxygenase_dom"/>
</dbReference>
<comment type="cofactor">
    <cofactor evidence="1">
        <name>L-ascorbate</name>
        <dbReference type="ChEBI" id="CHEBI:38290"/>
    </cofactor>
</comment>
<evidence type="ECO:0000256" key="6">
    <source>
        <dbReference type="SAM" id="Phobius"/>
    </source>
</evidence>
<keyword evidence="6" id="KW-0472">Membrane</keyword>
<gene>
    <name evidence="8" type="ORF">ACHAXA_002663</name>
</gene>
<dbReference type="EMBL" id="JALLPB020000813">
    <property type="protein sequence ID" value="KAL3806417.1"/>
    <property type="molecule type" value="Genomic_DNA"/>
</dbReference>
<dbReference type="PROSITE" id="PS51471">
    <property type="entry name" value="FE2OG_OXY"/>
    <property type="match status" value="1"/>
</dbReference>
<dbReference type="GO" id="GO:0051213">
    <property type="term" value="F:dioxygenase activity"/>
    <property type="evidence" value="ECO:0007669"/>
    <property type="project" value="UniProtKB-KW"/>
</dbReference>
<dbReference type="AlphaFoldDB" id="A0ABD3R285"/>
<keyword evidence="5" id="KW-0408">Iron</keyword>
<keyword evidence="6" id="KW-1133">Transmembrane helix</keyword>
<protein>
    <recommendedName>
        <fullName evidence="7">Fe2OG dioxygenase domain-containing protein</fullName>
    </recommendedName>
</protein>
<dbReference type="SMART" id="SM00702">
    <property type="entry name" value="P4Hc"/>
    <property type="match status" value="1"/>
</dbReference>
<dbReference type="SUPFAM" id="SSF51197">
    <property type="entry name" value="Clavaminate synthase-like"/>
    <property type="match status" value="1"/>
</dbReference>
<dbReference type="InterPro" id="IPR006620">
    <property type="entry name" value="Pro_4_hyd_alph"/>
</dbReference>
<name>A0ABD3R285_9STRA</name>
<keyword evidence="2" id="KW-0479">Metal-binding</keyword>
<evidence type="ECO:0000256" key="4">
    <source>
        <dbReference type="ARBA" id="ARBA00023002"/>
    </source>
</evidence>
<keyword evidence="3" id="KW-0223">Dioxygenase</keyword>
<feature type="transmembrane region" description="Helical" evidence="6">
    <location>
        <begin position="25"/>
        <end position="51"/>
    </location>
</feature>
<accession>A0ABD3R285</accession>
<evidence type="ECO:0000256" key="5">
    <source>
        <dbReference type="ARBA" id="ARBA00023004"/>
    </source>
</evidence>
<organism evidence="8 9">
    <name type="scientific">Cyclostephanos tholiformis</name>
    <dbReference type="NCBI Taxonomy" id="382380"/>
    <lineage>
        <taxon>Eukaryota</taxon>
        <taxon>Sar</taxon>
        <taxon>Stramenopiles</taxon>
        <taxon>Ochrophyta</taxon>
        <taxon>Bacillariophyta</taxon>
        <taxon>Coscinodiscophyceae</taxon>
        <taxon>Thalassiosirophycidae</taxon>
        <taxon>Stephanodiscales</taxon>
        <taxon>Stephanodiscaceae</taxon>
        <taxon>Cyclostephanos</taxon>
    </lineage>
</organism>
<proteinExistence type="predicted"/>
<evidence type="ECO:0000256" key="3">
    <source>
        <dbReference type="ARBA" id="ARBA00022964"/>
    </source>
</evidence>
<dbReference type="Gene3D" id="2.60.120.620">
    <property type="entry name" value="q2cbj1_9rhob like domain"/>
    <property type="match status" value="1"/>
</dbReference>
<feature type="domain" description="Fe2OG dioxygenase" evidence="7">
    <location>
        <begin position="239"/>
        <end position="327"/>
    </location>
</feature>
<evidence type="ECO:0000313" key="9">
    <source>
        <dbReference type="Proteomes" id="UP001530377"/>
    </source>
</evidence>
<evidence type="ECO:0000256" key="2">
    <source>
        <dbReference type="ARBA" id="ARBA00022723"/>
    </source>
</evidence>
<evidence type="ECO:0000256" key="1">
    <source>
        <dbReference type="ARBA" id="ARBA00001961"/>
    </source>
</evidence>
<keyword evidence="6" id="KW-0812">Transmembrane</keyword>
<keyword evidence="4" id="KW-0560">Oxidoreductase</keyword>
<dbReference type="GO" id="GO:0046872">
    <property type="term" value="F:metal ion binding"/>
    <property type="evidence" value="ECO:0007669"/>
    <property type="project" value="UniProtKB-KW"/>
</dbReference>
<evidence type="ECO:0000313" key="8">
    <source>
        <dbReference type="EMBL" id="KAL3806417.1"/>
    </source>
</evidence>
<reference evidence="8 9" key="1">
    <citation type="submission" date="2024-10" db="EMBL/GenBank/DDBJ databases">
        <title>Updated reference genomes for cyclostephanoid diatoms.</title>
        <authorList>
            <person name="Roberts W.R."/>
            <person name="Alverson A.J."/>
        </authorList>
    </citation>
    <scope>NUCLEOTIDE SEQUENCE [LARGE SCALE GENOMIC DNA]</scope>
    <source>
        <strain evidence="8 9">AJA228-03</strain>
    </source>
</reference>
<keyword evidence="9" id="KW-1185">Reference proteome</keyword>
<sequence>MEMYLEPQSSRSHRRRRSSIPSIRYRGLLTPSLIAYACIVVALATAIIASYDLPIIVEAFSPSSSSRSSTSSSVVAGSCARRNFHRAVHDQRRYKTTSLGVSELHVPGYGKTKLPFIHPDDVSRGGAGGGGATPFHERTYRPNVDYTSLVPYQNGHLIHKTVPILTPEECRMMIDEAETRAEEMGWTTSRHGNYPTTDLPIVELPRTLDFLRLALVERIYPLLRTQFGEFLPDGGRNLRVADGFVVKYDANGGQTELRPHRDGSVLSFNIALNPSCEYEGGGTWFSSLDGPVRIDVGEIVAHSSSLLHGGHGITSGRRYIMVCFVILEGYDSWSMRFYNQVRNL</sequence>
<dbReference type="Proteomes" id="UP001530377">
    <property type="component" value="Unassembled WGS sequence"/>
</dbReference>